<evidence type="ECO:0000256" key="4">
    <source>
        <dbReference type="ARBA" id="ARBA00022723"/>
    </source>
</evidence>
<dbReference type="PATRIC" id="fig|1234409.3.peg.1074"/>
<dbReference type="OrthoDB" id="9808002at2"/>
<dbReference type="RefSeq" id="WP_009491918.1">
    <property type="nucleotide sequence ID" value="NZ_AMYT01000022.1"/>
</dbReference>
<dbReference type="PIRSF" id="PIRSF005572">
    <property type="entry name" value="NifS"/>
    <property type="match status" value="1"/>
</dbReference>
<feature type="domain" description="Aminotransferase class V" evidence="9">
    <location>
        <begin position="2"/>
        <end position="364"/>
    </location>
</feature>
<evidence type="ECO:0000313" key="11">
    <source>
        <dbReference type="Proteomes" id="UP000016057"/>
    </source>
</evidence>
<dbReference type="GO" id="GO:0046872">
    <property type="term" value="F:metal ion binding"/>
    <property type="evidence" value="ECO:0007669"/>
    <property type="project" value="UniProtKB-KW"/>
</dbReference>
<evidence type="ECO:0000256" key="8">
    <source>
        <dbReference type="ARBA" id="ARBA00050776"/>
    </source>
</evidence>
<evidence type="ECO:0000256" key="3">
    <source>
        <dbReference type="ARBA" id="ARBA00022679"/>
    </source>
</evidence>
<dbReference type="EC" id="2.8.1.7" evidence="10"/>
<dbReference type="AlphaFoldDB" id="K8Z9V2"/>
<dbReference type="SUPFAM" id="SSF53383">
    <property type="entry name" value="PLP-dependent transferases"/>
    <property type="match status" value="1"/>
</dbReference>
<dbReference type="InterPro" id="IPR015421">
    <property type="entry name" value="PyrdxlP-dep_Trfase_major"/>
</dbReference>
<dbReference type="Gene3D" id="1.10.260.50">
    <property type="match status" value="1"/>
</dbReference>
<dbReference type="STRING" id="1234409.C683_1122"/>
<proteinExistence type="inferred from homology"/>
<gene>
    <name evidence="10" type="ORF">C683_1122</name>
</gene>
<dbReference type="PANTHER" id="PTHR11601">
    <property type="entry name" value="CYSTEINE DESULFURYLASE FAMILY MEMBER"/>
    <property type="match status" value="1"/>
</dbReference>
<dbReference type="Gene3D" id="3.40.640.10">
    <property type="entry name" value="Type I PLP-dependent aspartate aminotransferase-like (Major domain)"/>
    <property type="match status" value="1"/>
</dbReference>
<comment type="similarity">
    <text evidence="2">Belongs to the class-V pyridoxal-phosphate-dependent aminotransferase family. NifS/IscS subfamily.</text>
</comment>
<evidence type="ECO:0000256" key="7">
    <source>
        <dbReference type="ARBA" id="ARBA00023014"/>
    </source>
</evidence>
<dbReference type="PANTHER" id="PTHR11601:SF34">
    <property type="entry name" value="CYSTEINE DESULFURASE"/>
    <property type="match status" value="1"/>
</dbReference>
<dbReference type="InterPro" id="IPR015422">
    <property type="entry name" value="PyrdxlP-dep_Trfase_small"/>
</dbReference>
<dbReference type="InterPro" id="IPR016454">
    <property type="entry name" value="Cysteine_dSase"/>
</dbReference>
<evidence type="ECO:0000256" key="1">
    <source>
        <dbReference type="ARBA" id="ARBA00001933"/>
    </source>
</evidence>
<name>K8Z9V2_9ENTE</name>
<keyword evidence="6" id="KW-0408">Iron</keyword>
<dbReference type="Pfam" id="PF00266">
    <property type="entry name" value="Aminotran_5"/>
    <property type="match status" value="1"/>
</dbReference>
<reference evidence="10 11" key="1">
    <citation type="journal article" date="2013" name="Genome Announc.">
        <title>Draft Genome Sequence of Catellicoccus marimammalium, a Novel Species Commonly Found in Gull Feces.</title>
        <authorList>
            <person name="Weigand M.R."/>
            <person name="Ryu H."/>
            <person name="Bozcek L."/>
            <person name="Konstantinidis K.T."/>
            <person name="Santo Domingo J.W."/>
        </authorList>
    </citation>
    <scope>NUCLEOTIDE SEQUENCE [LARGE SCALE GENOMIC DNA]</scope>
    <source>
        <strain evidence="10 11">M35/04/3</strain>
    </source>
</reference>
<comment type="cofactor">
    <cofactor evidence="1">
        <name>pyridoxal 5'-phosphate</name>
        <dbReference type="ChEBI" id="CHEBI:597326"/>
    </cofactor>
</comment>
<keyword evidence="4" id="KW-0479">Metal-binding</keyword>
<protein>
    <submittedName>
        <fullName evidence="10">Cysteine desulfurase</fullName>
        <ecNumber evidence="10">2.8.1.7</ecNumber>
    </submittedName>
</protein>
<sequence>MIYLDNAATTQLRPEVKETMLEAMDLFGNPSSVHQYGRKAKEQILAARDVVAQFLGTTSDHILFTASGSESDTMAIRSMIAHPNKEGKHLLTSAIEHPAVLETMKQLEQEGYEVDYVQPNEKGEILVSEVAKKIRKDTIAASFMYVNNETGMRLSIAKLASLFQKEGILFHVDAVQAFGLEEIQVEELGMDFLSAAGHKINGPKGIGILYAKDDKKVVPVIRGGEQEYHKRAGTENTVSILGLKTAVECLTKEERKALQEKYLFFQSEIIQGLEKAGIEFKVNGQGDKSPHVLNLYLPKMRSDILLLRLDMKGIAISTGSACTAGNVHPSHVLEAMYGKEADELTHSIRLSFGYQNTKEEIDQLITALVEILG</sequence>
<dbReference type="Gene3D" id="3.90.1150.10">
    <property type="entry name" value="Aspartate Aminotransferase, domain 1"/>
    <property type="match status" value="1"/>
</dbReference>
<dbReference type="GO" id="GO:0051536">
    <property type="term" value="F:iron-sulfur cluster binding"/>
    <property type="evidence" value="ECO:0007669"/>
    <property type="project" value="UniProtKB-KW"/>
</dbReference>
<evidence type="ECO:0000259" key="9">
    <source>
        <dbReference type="Pfam" id="PF00266"/>
    </source>
</evidence>
<evidence type="ECO:0000256" key="6">
    <source>
        <dbReference type="ARBA" id="ARBA00023004"/>
    </source>
</evidence>
<accession>K8Z9V2</accession>
<dbReference type="InterPro" id="IPR000192">
    <property type="entry name" value="Aminotrans_V_dom"/>
</dbReference>
<comment type="catalytic activity">
    <reaction evidence="8">
        <text>(sulfur carrier)-H + L-cysteine = (sulfur carrier)-SH + L-alanine</text>
        <dbReference type="Rhea" id="RHEA:43892"/>
        <dbReference type="Rhea" id="RHEA-COMP:14737"/>
        <dbReference type="Rhea" id="RHEA-COMP:14739"/>
        <dbReference type="ChEBI" id="CHEBI:29917"/>
        <dbReference type="ChEBI" id="CHEBI:35235"/>
        <dbReference type="ChEBI" id="CHEBI:57972"/>
        <dbReference type="ChEBI" id="CHEBI:64428"/>
        <dbReference type="EC" id="2.8.1.7"/>
    </reaction>
</comment>
<dbReference type="eggNOG" id="COG1104">
    <property type="taxonomic scope" value="Bacteria"/>
</dbReference>
<keyword evidence="11" id="KW-1185">Reference proteome</keyword>
<keyword evidence="7" id="KW-0411">Iron-sulfur</keyword>
<comment type="caution">
    <text evidence="10">The sequence shown here is derived from an EMBL/GenBank/DDBJ whole genome shotgun (WGS) entry which is preliminary data.</text>
</comment>
<dbReference type="GO" id="GO:0031071">
    <property type="term" value="F:cysteine desulfurase activity"/>
    <property type="evidence" value="ECO:0007669"/>
    <property type="project" value="UniProtKB-EC"/>
</dbReference>
<evidence type="ECO:0000256" key="5">
    <source>
        <dbReference type="ARBA" id="ARBA00022898"/>
    </source>
</evidence>
<evidence type="ECO:0000256" key="2">
    <source>
        <dbReference type="ARBA" id="ARBA00006490"/>
    </source>
</evidence>
<keyword evidence="3 10" id="KW-0808">Transferase</keyword>
<evidence type="ECO:0000313" key="10">
    <source>
        <dbReference type="EMBL" id="EKU26847.1"/>
    </source>
</evidence>
<keyword evidence="5" id="KW-0663">Pyridoxal phosphate</keyword>
<dbReference type="EMBL" id="AMYT01000022">
    <property type="protein sequence ID" value="EKU26847.1"/>
    <property type="molecule type" value="Genomic_DNA"/>
</dbReference>
<organism evidence="10 11">
    <name type="scientific">Catellicoccus marimammalium M35/04/3</name>
    <dbReference type="NCBI Taxonomy" id="1234409"/>
    <lineage>
        <taxon>Bacteria</taxon>
        <taxon>Bacillati</taxon>
        <taxon>Bacillota</taxon>
        <taxon>Bacilli</taxon>
        <taxon>Lactobacillales</taxon>
        <taxon>Enterococcaceae</taxon>
        <taxon>Catellicoccus</taxon>
    </lineage>
</organism>
<dbReference type="InterPro" id="IPR015424">
    <property type="entry name" value="PyrdxlP-dep_Trfase"/>
</dbReference>
<dbReference type="Proteomes" id="UP000016057">
    <property type="component" value="Unassembled WGS sequence"/>
</dbReference>